<feature type="transmembrane region" description="Helical" evidence="5">
    <location>
        <begin position="280"/>
        <end position="304"/>
    </location>
</feature>
<feature type="transmembrane region" description="Helical" evidence="5">
    <location>
        <begin position="135"/>
        <end position="154"/>
    </location>
</feature>
<feature type="transmembrane region" description="Helical" evidence="5">
    <location>
        <begin position="337"/>
        <end position="356"/>
    </location>
</feature>
<dbReference type="EMBL" id="BMDD01000003">
    <property type="protein sequence ID" value="GGH80456.1"/>
    <property type="molecule type" value="Genomic_DNA"/>
</dbReference>
<evidence type="ECO:0000256" key="2">
    <source>
        <dbReference type="ARBA" id="ARBA00022692"/>
    </source>
</evidence>
<comment type="caution">
    <text evidence="6">The sequence shown here is derived from an EMBL/GenBank/DDBJ whole genome shotgun (WGS) entry which is preliminary data.</text>
</comment>
<evidence type="ECO:0000256" key="3">
    <source>
        <dbReference type="ARBA" id="ARBA00022989"/>
    </source>
</evidence>
<feature type="transmembrane region" description="Helical" evidence="5">
    <location>
        <begin position="21"/>
        <end position="40"/>
    </location>
</feature>
<comment type="subcellular location">
    <subcellularLocation>
        <location evidence="1">Membrane</location>
        <topology evidence="1">Multi-pass membrane protein</topology>
    </subcellularLocation>
</comment>
<keyword evidence="4 5" id="KW-0472">Membrane</keyword>
<feature type="transmembrane region" description="Helical" evidence="5">
    <location>
        <begin position="237"/>
        <end position="260"/>
    </location>
</feature>
<gene>
    <name evidence="6" type="ORF">GCM10007362_28790</name>
</gene>
<dbReference type="Proteomes" id="UP000605427">
    <property type="component" value="Unassembled WGS sequence"/>
</dbReference>
<sequence length="448" mass="46530">MSNTSKTSSGPSGSGLKKSVTFLEAMAIVVGMIIGSGIFLKPGIVLASAGSPWLSILAWVAGGIITLASALSVAEIAATIPKAGGLYAYLEDLYGEVVGFLLGWVQAVISYPASVAALAIAFASYSGYFLPMNGIQQKLLAIGILLFILLMNVISTKYGGIIQLVATAGKLIPVVGIVAFGLISGTQPGFAGVSGLTAGAAGFGAAILGTLWAYDGWIGVTNMAGEMKNPAKTLPKVILIGVSFVIGVYVLFNLAIFRALPFEQIVSSPTPGADAAQALLGSGGGAFITAGIIISVLGALNGYLMTAARVPQAMGERGIAPFSDFLRRIHPRFDTPANALTFQAALAIIYIFSGTFNTLTDLLVFVLWIFFTAGVFGVFILRRTAAPSAGRYRVPLYPVTPIIGIAGGLYILGSTLTDSPGRSLIGIGITLIGLPVFYYMKRRTRRTP</sequence>
<feature type="transmembrane region" description="Helical" evidence="5">
    <location>
        <begin position="424"/>
        <end position="440"/>
    </location>
</feature>
<feature type="transmembrane region" description="Helical" evidence="5">
    <location>
        <begin position="362"/>
        <end position="382"/>
    </location>
</feature>
<dbReference type="RefSeq" id="WP_216673933.1">
    <property type="nucleotide sequence ID" value="NZ_BMDD01000003.1"/>
</dbReference>
<dbReference type="InterPro" id="IPR050598">
    <property type="entry name" value="AminoAcid_Transporter"/>
</dbReference>
<evidence type="ECO:0000256" key="4">
    <source>
        <dbReference type="ARBA" id="ARBA00023136"/>
    </source>
</evidence>
<name>A0ABQ1ZVK9_9BACL</name>
<feature type="transmembrane region" description="Helical" evidence="5">
    <location>
        <begin position="97"/>
        <end position="123"/>
    </location>
</feature>
<dbReference type="PANTHER" id="PTHR11785:SF512">
    <property type="entry name" value="SOBREMESA, ISOFORM B"/>
    <property type="match status" value="1"/>
</dbReference>
<feature type="transmembrane region" description="Helical" evidence="5">
    <location>
        <begin position="52"/>
        <end position="76"/>
    </location>
</feature>
<feature type="transmembrane region" description="Helical" evidence="5">
    <location>
        <begin position="189"/>
        <end position="214"/>
    </location>
</feature>
<keyword evidence="7" id="KW-1185">Reference proteome</keyword>
<feature type="transmembrane region" description="Helical" evidence="5">
    <location>
        <begin position="161"/>
        <end position="183"/>
    </location>
</feature>
<reference evidence="7" key="1">
    <citation type="journal article" date="2019" name="Int. J. Syst. Evol. Microbiol.">
        <title>The Global Catalogue of Microorganisms (GCM) 10K type strain sequencing project: providing services to taxonomists for standard genome sequencing and annotation.</title>
        <authorList>
            <consortium name="The Broad Institute Genomics Platform"/>
            <consortium name="The Broad Institute Genome Sequencing Center for Infectious Disease"/>
            <person name="Wu L."/>
            <person name="Ma J."/>
        </authorList>
    </citation>
    <scope>NUCLEOTIDE SEQUENCE [LARGE SCALE GENOMIC DNA]</scope>
    <source>
        <strain evidence="7">CCM 8702</strain>
    </source>
</reference>
<proteinExistence type="predicted"/>
<dbReference type="Pfam" id="PF13520">
    <property type="entry name" value="AA_permease_2"/>
    <property type="match status" value="1"/>
</dbReference>
<protein>
    <submittedName>
        <fullName evidence="6">Amino acid permease</fullName>
    </submittedName>
</protein>
<evidence type="ECO:0000313" key="6">
    <source>
        <dbReference type="EMBL" id="GGH80456.1"/>
    </source>
</evidence>
<organism evidence="6 7">
    <name type="scientific">Saccharibacillus endophyticus</name>
    <dbReference type="NCBI Taxonomy" id="2060666"/>
    <lineage>
        <taxon>Bacteria</taxon>
        <taxon>Bacillati</taxon>
        <taxon>Bacillota</taxon>
        <taxon>Bacilli</taxon>
        <taxon>Bacillales</taxon>
        <taxon>Paenibacillaceae</taxon>
        <taxon>Saccharibacillus</taxon>
    </lineage>
</organism>
<dbReference type="PIRSF" id="PIRSF006060">
    <property type="entry name" value="AA_transporter"/>
    <property type="match status" value="1"/>
</dbReference>
<accession>A0ABQ1ZVK9</accession>
<feature type="transmembrane region" description="Helical" evidence="5">
    <location>
        <begin position="394"/>
        <end position="412"/>
    </location>
</feature>
<dbReference type="PANTHER" id="PTHR11785">
    <property type="entry name" value="AMINO ACID TRANSPORTER"/>
    <property type="match status" value="1"/>
</dbReference>
<dbReference type="InterPro" id="IPR002293">
    <property type="entry name" value="AA/rel_permease1"/>
</dbReference>
<evidence type="ECO:0000256" key="1">
    <source>
        <dbReference type="ARBA" id="ARBA00004141"/>
    </source>
</evidence>
<keyword evidence="3 5" id="KW-1133">Transmembrane helix</keyword>
<evidence type="ECO:0000313" key="7">
    <source>
        <dbReference type="Proteomes" id="UP000605427"/>
    </source>
</evidence>
<keyword evidence="2 5" id="KW-0812">Transmembrane</keyword>
<evidence type="ECO:0000256" key="5">
    <source>
        <dbReference type="SAM" id="Phobius"/>
    </source>
</evidence>
<dbReference type="Gene3D" id="1.20.1740.10">
    <property type="entry name" value="Amino acid/polyamine transporter I"/>
    <property type="match status" value="1"/>
</dbReference>